<evidence type="ECO:0000256" key="5">
    <source>
        <dbReference type="ARBA" id="ARBA00022679"/>
    </source>
</evidence>
<keyword evidence="5 9" id="KW-0808">Transferase</keyword>
<dbReference type="EMBL" id="CP002736">
    <property type="protein sequence ID" value="AEF93459.1"/>
    <property type="molecule type" value="Genomic_DNA"/>
</dbReference>
<evidence type="ECO:0000256" key="4">
    <source>
        <dbReference type="ARBA" id="ARBA00022603"/>
    </source>
</evidence>
<dbReference type="KEGG" id="dca:Desca_0569"/>
<dbReference type="eggNOG" id="COG2243">
    <property type="taxonomic scope" value="Bacteria"/>
</dbReference>
<keyword evidence="4 9" id="KW-0489">Methyltransferase</keyword>
<sequence length="238" mass="26448">MKGTLYGIGVGPGDPELITLKAVNILKKIDVVIAPRTQKNEKSTALNIAMPHLRQNTEILELVFPMVYDENQLNEAWLDGKNTILNLLEQGKQVAFLTLGDPMLYSTYIYIFRLLAPHRVDIQTIPGITSFCAAGSRLGYPLAEGNDIVSIIPATCGQDKLARALDYSDSVVLMKVYRNINEVVDQLKSHHLSEQAVMISKCGHPDETIHYQIDRSADLKPVYLSTILAKKSLSKQVE</sequence>
<evidence type="ECO:0000313" key="10">
    <source>
        <dbReference type="Proteomes" id="UP000009226"/>
    </source>
</evidence>
<dbReference type="InterPro" id="IPR006364">
    <property type="entry name" value="CobI/CbiL/CobIJ_dom"/>
</dbReference>
<evidence type="ECO:0000256" key="3">
    <source>
        <dbReference type="ARBA" id="ARBA00022573"/>
    </source>
</evidence>
<name>F6B7T7_DESCC</name>
<evidence type="ECO:0000313" key="9">
    <source>
        <dbReference type="EMBL" id="AEF93459.1"/>
    </source>
</evidence>
<dbReference type="InterPro" id="IPR000878">
    <property type="entry name" value="4pyrrol_Mease"/>
</dbReference>
<organism evidence="9 10">
    <name type="scientific">Desulfotomaculum nigrificans (strain DSM 14880 / VKM B-2319 / CO-1-SRB)</name>
    <name type="common">Desulfotomaculum carboxydivorans</name>
    <dbReference type="NCBI Taxonomy" id="868595"/>
    <lineage>
        <taxon>Bacteria</taxon>
        <taxon>Bacillati</taxon>
        <taxon>Bacillota</taxon>
        <taxon>Clostridia</taxon>
        <taxon>Eubacteriales</taxon>
        <taxon>Desulfotomaculaceae</taxon>
        <taxon>Desulfotomaculum</taxon>
    </lineage>
</organism>
<dbReference type="EC" id="2.1.1.151" evidence="9"/>
<evidence type="ECO:0000256" key="7">
    <source>
        <dbReference type="PIRNR" id="PIRNR036427"/>
    </source>
</evidence>
<feature type="domain" description="Tetrapyrrole methylase" evidence="8">
    <location>
        <begin position="4"/>
        <end position="209"/>
    </location>
</feature>
<dbReference type="CDD" id="cd11645">
    <property type="entry name" value="Precorrin_2_C20_MT"/>
    <property type="match status" value="1"/>
</dbReference>
<protein>
    <submittedName>
        <fullName evidence="9">Precorrin-2 C20-methyltransferase</fullName>
        <ecNumber evidence="9">2.1.1.151</ecNumber>
    </submittedName>
</protein>
<accession>F6B7T7</accession>
<dbReference type="STRING" id="868595.Desca_0569"/>
<dbReference type="Proteomes" id="UP000009226">
    <property type="component" value="Chromosome"/>
</dbReference>
<evidence type="ECO:0000256" key="6">
    <source>
        <dbReference type="ARBA" id="ARBA00022691"/>
    </source>
</evidence>
<keyword evidence="3" id="KW-0169">Cobalamin biosynthesis</keyword>
<dbReference type="PANTHER" id="PTHR43467">
    <property type="entry name" value="COBALT-PRECORRIN-2 C(20)-METHYLTRANSFERASE"/>
    <property type="match status" value="1"/>
</dbReference>
<proteinExistence type="inferred from homology"/>
<dbReference type="Gene3D" id="3.30.950.10">
    <property type="entry name" value="Methyltransferase, Cobalt-precorrin-4 Transmethylase, Domain 2"/>
    <property type="match status" value="1"/>
</dbReference>
<dbReference type="GO" id="GO:0009236">
    <property type="term" value="P:cobalamin biosynthetic process"/>
    <property type="evidence" value="ECO:0007669"/>
    <property type="project" value="UniProtKB-UniRule"/>
</dbReference>
<dbReference type="Pfam" id="PF00590">
    <property type="entry name" value="TP_methylase"/>
    <property type="match status" value="1"/>
</dbReference>
<evidence type="ECO:0000256" key="1">
    <source>
        <dbReference type="ARBA" id="ARBA00004953"/>
    </source>
</evidence>
<gene>
    <name evidence="9" type="ordered locus">Desca_0569</name>
</gene>
<dbReference type="GO" id="GO:0043781">
    <property type="term" value="F:cobalt-factor II C20-methyltransferase activity"/>
    <property type="evidence" value="ECO:0007669"/>
    <property type="project" value="UniProtKB-EC"/>
</dbReference>
<dbReference type="HOGENOM" id="CLU_076014_2_1_9"/>
<evidence type="ECO:0000256" key="2">
    <source>
        <dbReference type="ARBA" id="ARBA00005879"/>
    </source>
</evidence>
<comment type="pathway">
    <text evidence="1">Cofactor biosynthesis; adenosylcobalamin biosynthesis.</text>
</comment>
<comment type="similarity">
    <text evidence="2 7">Belongs to the precorrin methyltransferase family.</text>
</comment>
<dbReference type="SUPFAM" id="SSF53790">
    <property type="entry name" value="Tetrapyrrole methylase"/>
    <property type="match status" value="1"/>
</dbReference>
<dbReference type="InterPro" id="IPR012382">
    <property type="entry name" value="CobI/CbiL"/>
</dbReference>
<dbReference type="GO" id="GO:0030788">
    <property type="term" value="F:precorrin-2 C20-methyltransferase activity"/>
    <property type="evidence" value="ECO:0007669"/>
    <property type="project" value="InterPro"/>
</dbReference>
<dbReference type="NCBIfam" id="TIGR01467">
    <property type="entry name" value="cobI_cbiL"/>
    <property type="match status" value="1"/>
</dbReference>
<evidence type="ECO:0000259" key="8">
    <source>
        <dbReference type="Pfam" id="PF00590"/>
    </source>
</evidence>
<dbReference type="InterPro" id="IPR035996">
    <property type="entry name" value="4pyrrol_Methylase_sf"/>
</dbReference>
<dbReference type="Gene3D" id="3.40.1010.10">
    <property type="entry name" value="Cobalt-precorrin-4 Transmethylase, Domain 1"/>
    <property type="match status" value="1"/>
</dbReference>
<dbReference type="AlphaFoldDB" id="F6B7T7"/>
<keyword evidence="6" id="KW-0949">S-adenosyl-L-methionine</keyword>
<dbReference type="InterPro" id="IPR014776">
    <property type="entry name" value="4pyrrole_Mease_sub2"/>
</dbReference>
<dbReference type="InterPro" id="IPR014777">
    <property type="entry name" value="4pyrrole_Mease_sub1"/>
</dbReference>
<dbReference type="PANTHER" id="PTHR43467:SF2">
    <property type="entry name" value="COBALT-PRECORRIN-2 C(20)-METHYLTRANSFERASE"/>
    <property type="match status" value="1"/>
</dbReference>
<keyword evidence="10" id="KW-1185">Reference proteome</keyword>
<dbReference type="GO" id="GO:0032259">
    <property type="term" value="P:methylation"/>
    <property type="evidence" value="ECO:0007669"/>
    <property type="project" value="UniProtKB-KW"/>
</dbReference>
<dbReference type="UniPathway" id="UPA00148"/>
<reference evidence="9 10" key="1">
    <citation type="submission" date="2011-05" db="EMBL/GenBank/DDBJ databases">
        <title>Complete sequence of Desulfotomaculum carboxydivorans CO-1-SRB.</title>
        <authorList>
            <consortium name="US DOE Joint Genome Institute"/>
            <person name="Lucas S."/>
            <person name="Han J."/>
            <person name="Lapidus A."/>
            <person name="Cheng J.-F."/>
            <person name="Goodwin L."/>
            <person name="Pitluck S."/>
            <person name="Peters L."/>
            <person name="Mikhailova N."/>
            <person name="Lu M."/>
            <person name="Han C."/>
            <person name="Tapia R."/>
            <person name="Land M."/>
            <person name="Hauser L."/>
            <person name="Kyrpides N."/>
            <person name="Ivanova N."/>
            <person name="Pagani I."/>
            <person name="Stams A."/>
            <person name="Plugge C."/>
            <person name="Muyzer G."/>
            <person name="Kuever J."/>
            <person name="Parshina S."/>
            <person name="Ivanova A."/>
            <person name="Nazina T."/>
            <person name="Woyke T."/>
        </authorList>
    </citation>
    <scope>NUCLEOTIDE SEQUENCE [LARGE SCALE GENOMIC DNA]</scope>
    <source>
        <strain evidence="10">DSM 14880 / VKM B-2319 / CO-1-SRB</strain>
    </source>
</reference>
<dbReference type="PIRSF" id="PIRSF036427">
    <property type="entry name" value="Precrrn-2_mtase"/>
    <property type="match status" value="1"/>
</dbReference>